<dbReference type="InterPro" id="IPR016171">
    <property type="entry name" value="Vanillyl_alc_oxidase_C-sub2"/>
</dbReference>
<dbReference type="FunFam" id="1.10.45.10:FF:000001">
    <property type="entry name" value="D-lactate dehydrogenase mitochondrial"/>
    <property type="match status" value="1"/>
</dbReference>
<keyword evidence="3" id="KW-0285">Flavoprotein</keyword>
<gene>
    <name evidence="9" type="ORF">JSE7799_02968</name>
</gene>
<dbReference type="PANTHER" id="PTHR11748:SF111">
    <property type="entry name" value="D-LACTATE DEHYDROGENASE, MITOCHONDRIAL-RELATED"/>
    <property type="match status" value="1"/>
</dbReference>
<organism evidence="9 10">
    <name type="scientific">Jannaschia seosinensis</name>
    <dbReference type="NCBI Taxonomy" id="313367"/>
    <lineage>
        <taxon>Bacteria</taxon>
        <taxon>Pseudomonadati</taxon>
        <taxon>Pseudomonadota</taxon>
        <taxon>Alphaproteobacteria</taxon>
        <taxon>Rhodobacterales</taxon>
        <taxon>Roseobacteraceae</taxon>
        <taxon>Jannaschia</taxon>
    </lineage>
</organism>
<dbReference type="AlphaFoldDB" id="A0A0M7BDT7"/>
<comment type="similarity">
    <text evidence="2">Belongs to the FAD-binding oxidoreductase/transferase type 4 family.</text>
</comment>
<dbReference type="SUPFAM" id="SSF56176">
    <property type="entry name" value="FAD-binding/transporter-associated domain-like"/>
    <property type="match status" value="1"/>
</dbReference>
<dbReference type="EC" id="1.1.2.4" evidence="7"/>
<reference evidence="9 10" key="1">
    <citation type="submission" date="2015-09" db="EMBL/GenBank/DDBJ databases">
        <authorList>
            <person name="Jackson K.R."/>
            <person name="Lunt B.L."/>
            <person name="Fisher J.N.B."/>
            <person name="Gardner A.V."/>
            <person name="Bailey M.E."/>
            <person name="Deus L.M."/>
            <person name="Earl A.S."/>
            <person name="Gibby P.D."/>
            <person name="Hartmann K.A."/>
            <person name="Liu J.E."/>
            <person name="Manci A.M."/>
            <person name="Nielsen D.A."/>
            <person name="Solomon M.B."/>
            <person name="Breakwell D.P."/>
            <person name="Burnett S.H."/>
            <person name="Grose J.H."/>
        </authorList>
    </citation>
    <scope>NUCLEOTIDE SEQUENCE [LARGE SCALE GENOMIC DNA]</scope>
    <source>
        <strain evidence="9 10">CECT 7799</strain>
    </source>
</reference>
<dbReference type="STRING" id="313367.JSE7799_02968"/>
<proteinExistence type="inferred from homology"/>
<dbReference type="PROSITE" id="PS51387">
    <property type="entry name" value="FAD_PCMH"/>
    <property type="match status" value="1"/>
</dbReference>
<dbReference type="InterPro" id="IPR016169">
    <property type="entry name" value="FAD-bd_PCMH_sub2"/>
</dbReference>
<dbReference type="SUPFAM" id="SSF55103">
    <property type="entry name" value="FAD-linked oxidases, C-terminal domain"/>
    <property type="match status" value="1"/>
</dbReference>
<evidence type="ECO:0000256" key="2">
    <source>
        <dbReference type="ARBA" id="ARBA00008000"/>
    </source>
</evidence>
<dbReference type="InterPro" id="IPR016164">
    <property type="entry name" value="FAD-linked_Oxase-like_C"/>
</dbReference>
<protein>
    <recommendedName>
        <fullName evidence="7">D-lactate dehydrogenase (cytochrome)</fullName>
        <ecNumber evidence="7">1.1.2.4</ecNumber>
    </recommendedName>
</protein>
<evidence type="ECO:0000313" key="9">
    <source>
        <dbReference type="EMBL" id="CUH40238.1"/>
    </source>
</evidence>
<evidence type="ECO:0000313" key="10">
    <source>
        <dbReference type="Proteomes" id="UP000049455"/>
    </source>
</evidence>
<dbReference type="PANTHER" id="PTHR11748">
    <property type="entry name" value="D-LACTATE DEHYDROGENASE"/>
    <property type="match status" value="1"/>
</dbReference>
<sequence length="525" mass="56056">MNQNWNFEGPRLRISDQLSAKAFRSRTDAPPRDSFAGDAVAEEEGSRTLVLSANPLHAWPHDEEGEGPMIPDDARHELSKMLGERLALGKSDLALHGRSETWHPEMPPDAVAYPETTEEVADIVRICARHRVPVIGWGTGTALEGHGSAPRGGVTVDFRRMDAVLEVTADDMLVRVQPGCTRSRLAEELRATGLMFPVDPGADASLGGMASTRASGTTAVRYGTMRDHVRALEVVLADGRVIRTGSRARKSSAGYDLTSLFVGAEGTLGLITELTLKLHGQPEAVASAVCGFETTEGAITAVIEAMQLGLTPARIEYVDVATVRILNAADGADLPEMPHLLLEFHGTDDAVAAEAARMGEVAAENGGGDYRWAIRAEERTALWSMRHRAYHTILASRPGATAIVTDVCVPVSRLGEAIARAEAEIADSVLDGPILGHVGDGNYHAILMVDRGSQTEIDEAKRLSDAMVAHALEFGGTATGEHGVGLGKLHLMEAEHGEAWDVMGALKRALDPEGLMNPGKVVRPE</sequence>
<dbReference type="InterPro" id="IPR004113">
    <property type="entry name" value="FAD-bd_oxidored_4_C"/>
</dbReference>
<accession>A0A0M7BDT7</accession>
<dbReference type="GO" id="GO:0004458">
    <property type="term" value="F:D-lactate dehydrogenase (cytochrome) activity"/>
    <property type="evidence" value="ECO:0007669"/>
    <property type="project" value="UniProtKB-EC"/>
</dbReference>
<dbReference type="Gene3D" id="3.30.465.10">
    <property type="match status" value="1"/>
</dbReference>
<dbReference type="FunFam" id="3.30.465.10:FF:000016">
    <property type="entry name" value="probable D-lactate dehydrogenase, mitochondrial"/>
    <property type="match status" value="1"/>
</dbReference>
<evidence type="ECO:0000256" key="1">
    <source>
        <dbReference type="ARBA" id="ARBA00001974"/>
    </source>
</evidence>
<evidence type="ECO:0000256" key="4">
    <source>
        <dbReference type="ARBA" id="ARBA00022827"/>
    </source>
</evidence>
<dbReference type="Pfam" id="PF02913">
    <property type="entry name" value="FAD-oxidase_C"/>
    <property type="match status" value="1"/>
</dbReference>
<dbReference type="GO" id="GO:1903457">
    <property type="term" value="P:lactate catabolic process"/>
    <property type="evidence" value="ECO:0007669"/>
    <property type="project" value="TreeGrafter"/>
</dbReference>
<dbReference type="Proteomes" id="UP000049455">
    <property type="component" value="Unassembled WGS sequence"/>
</dbReference>
<comment type="cofactor">
    <cofactor evidence="1">
        <name>FAD</name>
        <dbReference type="ChEBI" id="CHEBI:57692"/>
    </cofactor>
</comment>
<keyword evidence="6 9" id="KW-0560">Oxidoreductase</keyword>
<dbReference type="GO" id="GO:0008720">
    <property type="term" value="F:D-lactate dehydrogenase (NAD+) activity"/>
    <property type="evidence" value="ECO:0007669"/>
    <property type="project" value="TreeGrafter"/>
</dbReference>
<evidence type="ECO:0000259" key="8">
    <source>
        <dbReference type="PROSITE" id="PS51387"/>
    </source>
</evidence>
<evidence type="ECO:0000256" key="5">
    <source>
        <dbReference type="ARBA" id="ARBA00022946"/>
    </source>
</evidence>
<keyword evidence="10" id="KW-1185">Reference proteome</keyword>
<feature type="domain" description="FAD-binding PCMH-type" evidence="8">
    <location>
        <begin position="104"/>
        <end position="281"/>
    </location>
</feature>
<dbReference type="Pfam" id="PF01565">
    <property type="entry name" value="FAD_binding_4"/>
    <property type="match status" value="1"/>
</dbReference>
<dbReference type="GO" id="GO:0071949">
    <property type="term" value="F:FAD binding"/>
    <property type="evidence" value="ECO:0007669"/>
    <property type="project" value="InterPro"/>
</dbReference>
<evidence type="ECO:0000256" key="6">
    <source>
        <dbReference type="ARBA" id="ARBA00023002"/>
    </source>
</evidence>
<dbReference type="Gene3D" id="1.10.45.10">
    <property type="entry name" value="Vanillyl-alcohol Oxidase, Chain A, domain 4"/>
    <property type="match status" value="1"/>
</dbReference>
<keyword evidence="4" id="KW-0274">FAD</keyword>
<keyword evidence="5" id="KW-0809">Transit peptide</keyword>
<dbReference type="FunFam" id="3.30.70.2740:FF:000001">
    <property type="entry name" value="D-lactate dehydrogenase mitochondrial"/>
    <property type="match status" value="1"/>
</dbReference>
<dbReference type="Gene3D" id="3.30.70.2740">
    <property type="match status" value="1"/>
</dbReference>
<name>A0A0M7BDT7_9RHOB</name>
<dbReference type="EMBL" id="CYPR01000199">
    <property type="protein sequence ID" value="CUH40238.1"/>
    <property type="molecule type" value="Genomic_DNA"/>
</dbReference>
<dbReference type="InterPro" id="IPR036318">
    <property type="entry name" value="FAD-bd_PCMH-like_sf"/>
</dbReference>
<dbReference type="InterPro" id="IPR006094">
    <property type="entry name" value="Oxid_FAD_bind_N"/>
</dbReference>
<dbReference type="InterPro" id="IPR016166">
    <property type="entry name" value="FAD-bd_PCMH"/>
</dbReference>
<evidence type="ECO:0000256" key="3">
    <source>
        <dbReference type="ARBA" id="ARBA00022630"/>
    </source>
</evidence>
<evidence type="ECO:0000256" key="7">
    <source>
        <dbReference type="ARBA" id="ARBA00038897"/>
    </source>
</evidence>